<feature type="region of interest" description="Disordered" evidence="1">
    <location>
        <begin position="152"/>
        <end position="244"/>
    </location>
</feature>
<dbReference type="AlphaFoldDB" id="A0AA38RBL9"/>
<dbReference type="Proteomes" id="UP001174694">
    <property type="component" value="Unassembled WGS sequence"/>
</dbReference>
<organism evidence="2 3">
    <name type="scientific">Pleurostoma richardsiae</name>
    <dbReference type="NCBI Taxonomy" id="41990"/>
    <lineage>
        <taxon>Eukaryota</taxon>
        <taxon>Fungi</taxon>
        <taxon>Dikarya</taxon>
        <taxon>Ascomycota</taxon>
        <taxon>Pezizomycotina</taxon>
        <taxon>Sordariomycetes</taxon>
        <taxon>Sordariomycetidae</taxon>
        <taxon>Calosphaeriales</taxon>
        <taxon>Pleurostomataceae</taxon>
        <taxon>Pleurostoma</taxon>
    </lineage>
</organism>
<accession>A0AA38RBL9</accession>
<feature type="compositionally biased region" description="Basic residues" evidence="1">
    <location>
        <begin position="212"/>
        <end position="223"/>
    </location>
</feature>
<keyword evidence="3" id="KW-1185">Reference proteome</keyword>
<comment type="caution">
    <text evidence="2">The sequence shown here is derived from an EMBL/GenBank/DDBJ whole genome shotgun (WGS) entry which is preliminary data.</text>
</comment>
<evidence type="ECO:0000313" key="2">
    <source>
        <dbReference type="EMBL" id="KAJ9131718.1"/>
    </source>
</evidence>
<evidence type="ECO:0000313" key="3">
    <source>
        <dbReference type="Proteomes" id="UP001174694"/>
    </source>
</evidence>
<protein>
    <submittedName>
        <fullName evidence="2">Uncharacterized protein</fullName>
    </submittedName>
</protein>
<proteinExistence type="predicted"/>
<evidence type="ECO:0000256" key="1">
    <source>
        <dbReference type="SAM" id="MobiDB-lite"/>
    </source>
</evidence>
<sequence>MCKHHMVLFRYCGHVDFVQAAVCNWARDAHLGTPAEEDRAEKNCFLYTTVVPAQVEDGCGRCKRSSVALIGTFKTRKLFECTYTDDKAREMQREVCNRTGSDWLNDWMKEGYKDDLILLKVMSSHMGIANWEDVMARFPSWQRSFRALYGGTISGAGPKPTSTAEGRIPRPESLSRKNVPVQARRHDSCGEKGRPETAARQGTTSLPGQFARPKRPGAGRRVHFSQAPEGTEPDRGQAINEVPY</sequence>
<gene>
    <name evidence="2" type="ORF">NKR23_g11571</name>
</gene>
<reference evidence="2" key="1">
    <citation type="submission" date="2022-07" db="EMBL/GenBank/DDBJ databases">
        <title>Fungi with potential for degradation of polypropylene.</title>
        <authorList>
            <person name="Gostincar C."/>
        </authorList>
    </citation>
    <scope>NUCLEOTIDE SEQUENCE</scope>
    <source>
        <strain evidence="2">EXF-13308</strain>
    </source>
</reference>
<name>A0AA38RBL9_9PEZI</name>
<dbReference type="EMBL" id="JANBVO010000064">
    <property type="protein sequence ID" value="KAJ9131718.1"/>
    <property type="molecule type" value="Genomic_DNA"/>
</dbReference>
<feature type="compositionally biased region" description="Basic and acidic residues" evidence="1">
    <location>
        <begin position="184"/>
        <end position="197"/>
    </location>
</feature>